<dbReference type="Pfam" id="PF13948">
    <property type="entry name" value="DUF4215"/>
    <property type="match status" value="1"/>
</dbReference>
<keyword evidence="5" id="KW-1133">Transmembrane helix</keyword>
<feature type="transmembrane region" description="Helical" evidence="5">
    <location>
        <begin position="624"/>
        <end position="644"/>
    </location>
</feature>
<evidence type="ECO:0000256" key="2">
    <source>
        <dbReference type="ARBA" id="ARBA00022737"/>
    </source>
</evidence>
<sequence>MSESLPRLPCNLFESHFLMLGSSSEQNSSMGFEAEAFINIECTSNTTSPEVTQQNSSSDLVRKSLDGKESFDESQMMLTSGYKFTMYYSEATASLQDPDEITLKEDRDKEKTVGILSTQQLRLIIKAFGPQLEQQNEENPKFPQFEMSLTPLQNNGYEIKLGNDVIFEKSSLKDEKASISALKDLNDQYDLPPYSHLSQTESPHFNQTSLGKSISPLVSAEIIAQDSLFTVKTLKILDEDLRSKPVLDGLFSNATSISELSDISLSSTPFMQRSDNSLIKGNSLLNFIQEKLKKSQNKAFISEGLEGKFETYDSETTKRQLNEQPICGDGFRQSPEACDDGNQIDGDGCSSDCLSIESNWSCISTEEGKPDVCLIRYKKSKASPSEKWISDLTLIGVISSVIINMAACIINHQDPRKIFSSVNQIQLMLILLLFPFDLPPRVVAYLKSLKGFLFLFDFKCSFPNFHELFKSFDYEQSNSQLKMLGLSSGSALVNLKMVILILAGLVSFAIMLIPRYLQSKISKEPNRIHKVVLGFTKLLVHSLIPVLIFEIFMVMCLSSLSEITAWSLTEHKNSLSLVASSLIYLFVIGTTSTVLIITVATWMEKIKYFTQNYFNAVRSSNFGQFYYFSFLTRRFCLCLLVTIFPRKNVLVFILAFILMNYIQNLYILTNNPFKSKLRNLQELINEIFYLIFGVVILIASQRGKWSTLSEEVLLSLLIGNNLLNFAISIISLATAIMCRFCSIGGQLRVPEISPRIIEQPHFPPVKRHLSIKLEPIQDFEYCSFQHINSKNINTHEKTQNTQEPTSKAPQSPKPMGDNIV</sequence>
<comment type="caution">
    <text evidence="6">The sequence shown here is derived from an EMBL/GenBank/DDBJ whole genome shotgun (WGS) entry which is preliminary data.</text>
</comment>
<dbReference type="NCBIfam" id="TIGR02232">
    <property type="entry name" value="myxo_disulf_rpt"/>
    <property type="match status" value="1"/>
</dbReference>
<name>A0AAD1XKZ6_EUPCR</name>
<keyword evidence="3" id="KW-1015">Disulfide bond</keyword>
<feature type="transmembrane region" description="Helical" evidence="5">
    <location>
        <begin position="497"/>
        <end position="517"/>
    </location>
</feature>
<evidence type="ECO:0000313" key="6">
    <source>
        <dbReference type="EMBL" id="CAI2374756.1"/>
    </source>
</evidence>
<feature type="region of interest" description="Disordered" evidence="4">
    <location>
        <begin position="793"/>
        <end position="820"/>
    </location>
</feature>
<dbReference type="EMBL" id="CAMPGE010016181">
    <property type="protein sequence ID" value="CAI2374756.1"/>
    <property type="molecule type" value="Genomic_DNA"/>
</dbReference>
<dbReference type="AlphaFoldDB" id="A0AAD1XKZ6"/>
<feature type="compositionally biased region" description="Polar residues" evidence="4">
    <location>
        <begin position="799"/>
        <end position="809"/>
    </location>
</feature>
<dbReference type="InterPro" id="IPR011936">
    <property type="entry name" value="Myxo_disulph_rpt"/>
</dbReference>
<keyword evidence="5" id="KW-0812">Transmembrane</keyword>
<feature type="transmembrane region" description="Helical" evidence="5">
    <location>
        <begin position="388"/>
        <end position="411"/>
    </location>
</feature>
<dbReference type="GO" id="GO:0005615">
    <property type="term" value="C:extracellular space"/>
    <property type="evidence" value="ECO:0007669"/>
    <property type="project" value="TreeGrafter"/>
</dbReference>
<feature type="transmembrane region" description="Helical" evidence="5">
    <location>
        <begin position="712"/>
        <end position="738"/>
    </location>
</feature>
<keyword evidence="7" id="KW-1185">Reference proteome</keyword>
<evidence type="ECO:0000256" key="4">
    <source>
        <dbReference type="SAM" id="MobiDB-lite"/>
    </source>
</evidence>
<keyword evidence="2" id="KW-0677">Repeat</keyword>
<organism evidence="6 7">
    <name type="scientific">Euplotes crassus</name>
    <dbReference type="NCBI Taxonomy" id="5936"/>
    <lineage>
        <taxon>Eukaryota</taxon>
        <taxon>Sar</taxon>
        <taxon>Alveolata</taxon>
        <taxon>Ciliophora</taxon>
        <taxon>Intramacronucleata</taxon>
        <taxon>Spirotrichea</taxon>
        <taxon>Hypotrichia</taxon>
        <taxon>Euplotida</taxon>
        <taxon>Euplotidae</taxon>
        <taxon>Moneuplotes</taxon>
    </lineage>
</organism>
<evidence type="ECO:0000256" key="5">
    <source>
        <dbReference type="SAM" id="Phobius"/>
    </source>
</evidence>
<feature type="transmembrane region" description="Helical" evidence="5">
    <location>
        <begin position="680"/>
        <end position="700"/>
    </location>
</feature>
<reference evidence="6" key="1">
    <citation type="submission" date="2023-07" db="EMBL/GenBank/DDBJ databases">
        <authorList>
            <consortium name="AG Swart"/>
            <person name="Singh M."/>
            <person name="Singh A."/>
            <person name="Seah K."/>
            <person name="Emmerich C."/>
        </authorList>
    </citation>
    <scope>NUCLEOTIDE SEQUENCE</scope>
    <source>
        <strain evidence="6">DP1</strain>
    </source>
</reference>
<feature type="transmembrane region" description="Helical" evidence="5">
    <location>
        <begin position="538"/>
        <end position="561"/>
    </location>
</feature>
<protein>
    <recommendedName>
        <fullName evidence="8">TRP C-terminal domain-containing protein</fullName>
    </recommendedName>
</protein>
<evidence type="ECO:0000313" key="7">
    <source>
        <dbReference type="Proteomes" id="UP001295684"/>
    </source>
</evidence>
<evidence type="ECO:0000256" key="3">
    <source>
        <dbReference type="ARBA" id="ARBA00023157"/>
    </source>
</evidence>
<feature type="transmembrane region" description="Helical" evidence="5">
    <location>
        <begin position="581"/>
        <end position="603"/>
    </location>
</feature>
<evidence type="ECO:0008006" key="8">
    <source>
        <dbReference type="Google" id="ProtNLM"/>
    </source>
</evidence>
<dbReference type="GO" id="GO:0004222">
    <property type="term" value="F:metalloendopeptidase activity"/>
    <property type="evidence" value="ECO:0007669"/>
    <property type="project" value="TreeGrafter"/>
</dbReference>
<dbReference type="InterPro" id="IPR043543">
    <property type="entry name" value="PAPPA/PAPPA2"/>
</dbReference>
<proteinExistence type="predicted"/>
<dbReference type="Proteomes" id="UP001295684">
    <property type="component" value="Unassembled WGS sequence"/>
</dbReference>
<evidence type="ECO:0000256" key="1">
    <source>
        <dbReference type="ARBA" id="ARBA00022729"/>
    </source>
</evidence>
<gene>
    <name evidence="6" type="ORF">ECRASSUSDP1_LOCUS16113</name>
</gene>
<accession>A0AAD1XKZ6</accession>
<dbReference type="PANTHER" id="PTHR46130:SF3">
    <property type="entry name" value="CHROMOSOME UNDETERMINED SCAFFOLD_33, WHOLE GENOME SHOTGUN SEQUENCE"/>
    <property type="match status" value="1"/>
</dbReference>
<dbReference type="PANTHER" id="PTHR46130">
    <property type="entry name" value="LAMGL DOMAIN-CONTAINING PROTEIN"/>
    <property type="match status" value="1"/>
</dbReference>
<keyword evidence="1" id="KW-0732">Signal</keyword>
<dbReference type="GO" id="GO:0007166">
    <property type="term" value="P:cell surface receptor signaling pathway"/>
    <property type="evidence" value="ECO:0007669"/>
    <property type="project" value="TreeGrafter"/>
</dbReference>
<dbReference type="GO" id="GO:0006508">
    <property type="term" value="P:proteolysis"/>
    <property type="evidence" value="ECO:0007669"/>
    <property type="project" value="TreeGrafter"/>
</dbReference>
<keyword evidence="5" id="KW-0472">Membrane</keyword>
<feature type="transmembrane region" description="Helical" evidence="5">
    <location>
        <begin position="650"/>
        <end position="668"/>
    </location>
</feature>